<dbReference type="SUPFAM" id="SSF46785">
    <property type="entry name" value="Winged helix' DNA-binding domain"/>
    <property type="match status" value="1"/>
</dbReference>
<proteinExistence type="inferred from homology"/>
<gene>
    <name evidence="4" type="ORF">FEHR0123_LOCUS4375</name>
</gene>
<dbReference type="GO" id="GO:0003723">
    <property type="term" value="F:RNA binding"/>
    <property type="evidence" value="ECO:0007669"/>
    <property type="project" value="TreeGrafter"/>
</dbReference>
<evidence type="ECO:0000256" key="3">
    <source>
        <dbReference type="ARBA" id="ARBA00023274"/>
    </source>
</evidence>
<dbReference type="GO" id="GO:0003735">
    <property type="term" value="F:structural constituent of ribosome"/>
    <property type="evidence" value="ECO:0007669"/>
    <property type="project" value="InterPro"/>
</dbReference>
<dbReference type="InterPro" id="IPR001266">
    <property type="entry name" value="Ribosomal_eS19"/>
</dbReference>
<evidence type="ECO:0000313" key="4">
    <source>
        <dbReference type="EMBL" id="CAE0309460.1"/>
    </source>
</evidence>
<evidence type="ECO:0000256" key="1">
    <source>
        <dbReference type="ARBA" id="ARBA00010014"/>
    </source>
</evidence>
<dbReference type="PANTHER" id="PTHR11710">
    <property type="entry name" value="40S RIBOSOMAL PROTEIN S19"/>
    <property type="match status" value="1"/>
</dbReference>
<name>A0A7S3MLL0_9SPIT</name>
<dbReference type="FunFam" id="1.10.10.10:FF:000118">
    <property type="entry name" value="40S ribosomal protein S19"/>
    <property type="match status" value="1"/>
</dbReference>
<comment type="similarity">
    <text evidence="1">Belongs to the eukaryotic ribosomal protein eS19 family.</text>
</comment>
<dbReference type="PANTHER" id="PTHR11710:SF0">
    <property type="entry name" value="40S RIBOSOMAL PROTEIN S19"/>
    <property type="match status" value="1"/>
</dbReference>
<evidence type="ECO:0008006" key="5">
    <source>
        <dbReference type="Google" id="ProtNLM"/>
    </source>
</evidence>
<sequence length="195" mass="22084">MVGLERACRVRRLVRRGAALLFNKNRIVELKMEQHLSLLNKHVNTVKDVPAREFISAFAQHLKQASKFKIPDWSKTVKTACFHELGPLSDDWLYARAASICYQLYMRQKVGVKGLRKHYGGKADRGVKREHTRMAAGKNIRYCLEQLMQAGIVGETKYQSEEGSTITMGKSLTKKGVMDMDRIAVAQFGKKKGGK</sequence>
<keyword evidence="3" id="KW-0687">Ribonucleoprotein</keyword>
<dbReference type="InterPro" id="IPR036388">
    <property type="entry name" value="WH-like_DNA-bd_sf"/>
</dbReference>
<dbReference type="InterPro" id="IPR036390">
    <property type="entry name" value="WH_DNA-bd_sf"/>
</dbReference>
<reference evidence="4" key="1">
    <citation type="submission" date="2021-01" db="EMBL/GenBank/DDBJ databases">
        <authorList>
            <person name="Corre E."/>
            <person name="Pelletier E."/>
            <person name="Niang G."/>
            <person name="Scheremetjew M."/>
            <person name="Finn R."/>
            <person name="Kale V."/>
            <person name="Holt S."/>
            <person name="Cochrane G."/>
            <person name="Meng A."/>
            <person name="Brown T."/>
            <person name="Cohen L."/>
        </authorList>
    </citation>
    <scope>NUCLEOTIDE SEQUENCE</scope>
    <source>
        <strain evidence="4">Fehren 1</strain>
    </source>
</reference>
<protein>
    <recommendedName>
        <fullName evidence="5">40S ribosomal protein S19</fullName>
    </recommendedName>
</protein>
<dbReference type="AlphaFoldDB" id="A0A7S3MLL0"/>
<dbReference type="GO" id="GO:0022627">
    <property type="term" value="C:cytosolic small ribosomal subunit"/>
    <property type="evidence" value="ECO:0007669"/>
    <property type="project" value="TreeGrafter"/>
</dbReference>
<dbReference type="Pfam" id="PF01090">
    <property type="entry name" value="Ribosomal_S19e"/>
    <property type="match status" value="1"/>
</dbReference>
<evidence type="ECO:0000256" key="2">
    <source>
        <dbReference type="ARBA" id="ARBA00022980"/>
    </source>
</evidence>
<dbReference type="SMART" id="SM01413">
    <property type="entry name" value="Ribosomal_S19e"/>
    <property type="match status" value="1"/>
</dbReference>
<organism evidence="4">
    <name type="scientific">Favella ehrenbergii</name>
    <dbReference type="NCBI Taxonomy" id="182087"/>
    <lineage>
        <taxon>Eukaryota</taxon>
        <taxon>Sar</taxon>
        <taxon>Alveolata</taxon>
        <taxon>Ciliophora</taxon>
        <taxon>Intramacronucleata</taxon>
        <taxon>Spirotrichea</taxon>
        <taxon>Choreotrichia</taxon>
        <taxon>Tintinnida</taxon>
        <taxon>Xystonellidae</taxon>
        <taxon>Favella</taxon>
    </lineage>
</organism>
<dbReference type="Gene3D" id="1.10.10.10">
    <property type="entry name" value="Winged helix-like DNA-binding domain superfamily/Winged helix DNA-binding domain"/>
    <property type="match status" value="1"/>
</dbReference>
<dbReference type="GO" id="GO:0006412">
    <property type="term" value="P:translation"/>
    <property type="evidence" value="ECO:0007669"/>
    <property type="project" value="InterPro"/>
</dbReference>
<accession>A0A7S3MLL0</accession>
<dbReference type="EMBL" id="HBIE01014196">
    <property type="protein sequence ID" value="CAE0309460.1"/>
    <property type="molecule type" value="Transcribed_RNA"/>
</dbReference>
<dbReference type="GO" id="GO:0000028">
    <property type="term" value="P:ribosomal small subunit assembly"/>
    <property type="evidence" value="ECO:0007669"/>
    <property type="project" value="TreeGrafter"/>
</dbReference>
<keyword evidence="2" id="KW-0689">Ribosomal protein</keyword>